<dbReference type="Gene3D" id="2.170.130.10">
    <property type="entry name" value="TonB-dependent receptor, plug domain"/>
    <property type="match status" value="1"/>
</dbReference>
<evidence type="ECO:0000256" key="2">
    <source>
        <dbReference type="ARBA" id="ARBA00009810"/>
    </source>
</evidence>
<evidence type="ECO:0000259" key="6">
    <source>
        <dbReference type="Pfam" id="PF00593"/>
    </source>
</evidence>
<proteinExistence type="inferred from homology"/>
<dbReference type="PANTHER" id="PTHR40980:SF3">
    <property type="entry name" value="TONB-DEPENDENT RECEPTOR-LIKE BETA-BARREL DOMAIN-CONTAINING PROTEIN"/>
    <property type="match status" value="1"/>
</dbReference>
<comment type="caution">
    <text evidence="8">The sequence shown here is derived from an EMBL/GenBank/DDBJ whole genome shotgun (WGS) entry which is preliminary data.</text>
</comment>
<dbReference type="InterPro" id="IPR000531">
    <property type="entry name" value="Beta-barrel_TonB"/>
</dbReference>
<keyword evidence="9" id="KW-1185">Reference proteome</keyword>
<organism evidence="8 9">
    <name type="scientific">Pelomonas aquatica</name>
    <dbReference type="NCBI Taxonomy" id="431058"/>
    <lineage>
        <taxon>Bacteria</taxon>
        <taxon>Pseudomonadati</taxon>
        <taxon>Pseudomonadota</taxon>
        <taxon>Betaproteobacteria</taxon>
        <taxon>Burkholderiales</taxon>
        <taxon>Sphaerotilaceae</taxon>
        <taxon>Roseateles</taxon>
    </lineage>
</organism>
<evidence type="ECO:0000313" key="8">
    <source>
        <dbReference type="EMBL" id="MDR7299146.1"/>
    </source>
</evidence>
<evidence type="ECO:0000256" key="3">
    <source>
        <dbReference type="ARBA" id="ARBA00023136"/>
    </source>
</evidence>
<dbReference type="InterPro" id="IPR036942">
    <property type="entry name" value="Beta-barrel_TonB_sf"/>
</dbReference>
<keyword evidence="5" id="KW-0798">TonB box</keyword>
<keyword evidence="3 5" id="KW-0472">Membrane</keyword>
<feature type="domain" description="TonB-dependent receptor plug" evidence="7">
    <location>
        <begin position="45"/>
        <end position="145"/>
    </location>
</feature>
<dbReference type="Gene3D" id="2.40.170.20">
    <property type="entry name" value="TonB-dependent receptor, beta-barrel domain"/>
    <property type="match status" value="1"/>
</dbReference>
<dbReference type="SUPFAM" id="SSF56935">
    <property type="entry name" value="Porins"/>
    <property type="match status" value="1"/>
</dbReference>
<dbReference type="InterPro" id="IPR037066">
    <property type="entry name" value="Plug_dom_sf"/>
</dbReference>
<comment type="similarity">
    <text evidence="2 5">Belongs to the TonB-dependent receptor family.</text>
</comment>
<keyword evidence="4" id="KW-0998">Cell outer membrane</keyword>
<dbReference type="EMBL" id="JAVDXQ010000007">
    <property type="protein sequence ID" value="MDR7299146.1"/>
    <property type="molecule type" value="Genomic_DNA"/>
</dbReference>
<sequence length="865" mass="92446">MKQLGLIVPTAVALLVPPALYAQKLEPVVVIGTRASVESAAERKRRSEDIVDGIVAEEINRLPDLNVADAVQRITGVQITRDRGEASVASVRGLVQVETTLNGRELFTAGFGRALDYADVPSDMLAGIDVYKSSAASRIEGGLGGTVDLRTRQPFDFRTPTLALSARYLRGNLVDKGAGQFSLLYGGRTAVPAGEAAVLVNLVLQDRAYREDLKGTSAPMRCSARATSGCRLDLVPGEDTVAPGGTSESASLGRRRRGAASVMLGWRPGAALDLYAEAHLAELRTTQHTQQVNTGPNFAAGSGFDPASVVLFPGTHDVQRITWTNTPVSILGFARDTIDRTRQLAAGGAWTAGDLRVSADLSHTRSLNRLFFSGPTLAGTAARFTHDLSGLAPATSVEGTDLADPAKLRYVSLAYRVRPLRGSLLAGRVDAEWQLDGGVLERVAVGWRHARRHADNADNLIFGDIAVPGASAAVPPGRTTIYPYAPFLDARAGSIVGYLTDTLADARDPVALRQAFGITAALPTAGGPLGVWRIHEATEAAYAEAGWRLPAMALDGQAGLRLVRTRATLSGNQSVPSGGSIAPLDIDTTTTDWLPNASLRWRAGGPWQLRAAASRTLTRPDFNLLSPSITLTPNSTNPQLNQGTAGNPALRPLRATNADLAAEGHFGAGHAAALALFWKRVDGFIATLSQAETHDGQVYQVSRPYNADTGRIRGAELSYQRFLDFLPGAWRGLGLQANATFVDSSTYDRTLRANVPMQNLSRRSANLVGLYEQGAWSARLAWNWRSSFPSGATSVVGLGALQTTTHAYGWLDASLRWRVSEQLTWSLDGGNLLGTLRRSYFGVETRPQNAWVNDRQIGTSLSLKI</sequence>
<feature type="domain" description="TonB-dependent receptor-like beta-barrel" evidence="6">
    <location>
        <begin position="495"/>
        <end position="832"/>
    </location>
</feature>
<accession>A0ABU1ZGJ0</accession>
<dbReference type="InterPro" id="IPR012910">
    <property type="entry name" value="Plug_dom"/>
</dbReference>
<protein>
    <submittedName>
        <fullName evidence="8">TonB-dependent receptor</fullName>
    </submittedName>
</protein>
<dbReference type="NCBIfam" id="TIGR01782">
    <property type="entry name" value="TonB-Xanth-Caul"/>
    <property type="match status" value="1"/>
</dbReference>
<evidence type="ECO:0000313" key="9">
    <source>
        <dbReference type="Proteomes" id="UP001180536"/>
    </source>
</evidence>
<name>A0ABU1ZGJ0_9BURK</name>
<dbReference type="Pfam" id="PF00593">
    <property type="entry name" value="TonB_dep_Rec_b-barrel"/>
    <property type="match status" value="1"/>
</dbReference>
<evidence type="ECO:0000256" key="4">
    <source>
        <dbReference type="ARBA" id="ARBA00023237"/>
    </source>
</evidence>
<evidence type="ECO:0000256" key="1">
    <source>
        <dbReference type="ARBA" id="ARBA00004442"/>
    </source>
</evidence>
<dbReference type="Pfam" id="PF07715">
    <property type="entry name" value="Plug"/>
    <property type="match status" value="1"/>
</dbReference>
<keyword evidence="8" id="KW-0675">Receptor</keyword>
<evidence type="ECO:0000259" key="7">
    <source>
        <dbReference type="Pfam" id="PF07715"/>
    </source>
</evidence>
<gene>
    <name evidence="8" type="ORF">J2X16_004514</name>
</gene>
<evidence type="ECO:0000256" key="5">
    <source>
        <dbReference type="RuleBase" id="RU003357"/>
    </source>
</evidence>
<dbReference type="InterPro" id="IPR010104">
    <property type="entry name" value="TonB_rcpt_bac"/>
</dbReference>
<dbReference type="RefSeq" id="WP_310348638.1">
    <property type="nucleotide sequence ID" value="NZ_JAVDXQ010000007.1"/>
</dbReference>
<dbReference type="Proteomes" id="UP001180536">
    <property type="component" value="Unassembled WGS sequence"/>
</dbReference>
<dbReference type="PANTHER" id="PTHR40980">
    <property type="entry name" value="PLUG DOMAIN-CONTAINING PROTEIN"/>
    <property type="match status" value="1"/>
</dbReference>
<comment type="subcellular location">
    <subcellularLocation>
        <location evidence="1 5">Cell outer membrane</location>
    </subcellularLocation>
</comment>
<reference evidence="8 9" key="1">
    <citation type="submission" date="2023-07" db="EMBL/GenBank/DDBJ databases">
        <title>Sorghum-associated microbial communities from plants grown in Nebraska, USA.</title>
        <authorList>
            <person name="Schachtman D."/>
        </authorList>
    </citation>
    <scope>NUCLEOTIDE SEQUENCE [LARGE SCALE GENOMIC DNA]</scope>
    <source>
        <strain evidence="8 9">BE310</strain>
    </source>
</reference>